<evidence type="ECO:0000313" key="3">
    <source>
        <dbReference type="Proteomes" id="UP000605201"/>
    </source>
</evidence>
<dbReference type="Proteomes" id="UP000605201">
    <property type="component" value="Unassembled WGS sequence"/>
</dbReference>
<evidence type="ECO:0000313" key="2">
    <source>
        <dbReference type="EMBL" id="MBC8432979.1"/>
    </source>
</evidence>
<feature type="region of interest" description="Disordered" evidence="1">
    <location>
        <begin position="92"/>
        <end position="162"/>
    </location>
</feature>
<protein>
    <submittedName>
        <fullName evidence="2">Uncharacterized protein</fullName>
    </submittedName>
</protein>
<comment type="caution">
    <text evidence="2">The sequence shown here is derived from an EMBL/GenBank/DDBJ whole genome shotgun (WGS) entry which is preliminary data.</text>
</comment>
<name>A0A8J6TL84_9BACT</name>
<sequence>MKITNHEVIKSGEQELIDAITADLDWESIEDVFSQKHKLKIEDNVEYKKGDIVVYDDQIAYKLEFDVNIVLSVLLDREGNYLAVTSSGDLAKSLDNSQADASGEPKKSEKEEEESGESVMPELDEPIAAENGDVSASSTSTGDPQDKISELASQAGKMISKI</sequence>
<dbReference type="EMBL" id="JACNIG010000258">
    <property type="protein sequence ID" value="MBC8432979.1"/>
    <property type="molecule type" value="Genomic_DNA"/>
</dbReference>
<gene>
    <name evidence="2" type="ORF">H8D96_13795</name>
</gene>
<dbReference type="AlphaFoldDB" id="A0A8J6TL84"/>
<proteinExistence type="predicted"/>
<evidence type="ECO:0000256" key="1">
    <source>
        <dbReference type="SAM" id="MobiDB-lite"/>
    </source>
</evidence>
<reference evidence="2 3" key="1">
    <citation type="submission" date="2020-08" db="EMBL/GenBank/DDBJ databases">
        <title>Bridging the membrane lipid divide: bacteria of the FCB group superphylum have the potential to synthesize archaeal ether lipids.</title>
        <authorList>
            <person name="Villanueva L."/>
            <person name="Von Meijenfeldt F.A.B."/>
            <person name="Westbye A.B."/>
            <person name="Yadav S."/>
            <person name="Hopmans E.C."/>
            <person name="Dutilh B.E."/>
            <person name="Sinninghe Damste J.S."/>
        </authorList>
    </citation>
    <scope>NUCLEOTIDE SEQUENCE [LARGE SCALE GENOMIC DNA]</scope>
    <source>
        <strain evidence="2">NIOZ-UU17</strain>
    </source>
</reference>
<feature type="compositionally biased region" description="Polar residues" evidence="1">
    <location>
        <begin position="134"/>
        <end position="143"/>
    </location>
</feature>
<organism evidence="2 3">
    <name type="scientific">Candidatus Desulfatibia vada</name>
    <dbReference type="NCBI Taxonomy" id="2841696"/>
    <lineage>
        <taxon>Bacteria</taxon>
        <taxon>Pseudomonadati</taxon>
        <taxon>Thermodesulfobacteriota</taxon>
        <taxon>Desulfobacteria</taxon>
        <taxon>Desulfobacterales</taxon>
        <taxon>Desulfobacterales incertae sedis</taxon>
        <taxon>Candidatus Desulfatibia</taxon>
    </lineage>
</organism>
<feature type="compositionally biased region" description="Acidic residues" evidence="1">
    <location>
        <begin position="111"/>
        <end position="127"/>
    </location>
</feature>
<accession>A0A8J6TL84</accession>